<reference evidence="1 2" key="1">
    <citation type="submission" date="2016-04" db="EMBL/GenBank/DDBJ databases">
        <title>Genome analyses suggest a sexual origin of heterokaryosis in a supposedly ancient asexual fungus.</title>
        <authorList>
            <person name="Ropars J."/>
            <person name="Sedzielewska K."/>
            <person name="Noel J."/>
            <person name="Charron P."/>
            <person name="Farinelli L."/>
            <person name="Marton T."/>
            <person name="Kruger M."/>
            <person name="Pelin A."/>
            <person name="Brachmann A."/>
            <person name="Corradi N."/>
        </authorList>
    </citation>
    <scope>NUCLEOTIDE SEQUENCE [LARGE SCALE GENOMIC DNA]</scope>
    <source>
        <strain evidence="1 2">C2</strain>
    </source>
</reference>
<protein>
    <submittedName>
        <fullName evidence="1">Uncharacterized protein</fullName>
    </submittedName>
</protein>
<name>A0A2N1P3A0_9GLOM</name>
<sequence>MKFNPDENPDKTATDRVEADNLQTNIDLWNDDMKKLAKSEVNNRVNMRNLENMTISTGISAERKRKADENSEVDGSGIIEWEFDCAILTWLEKGMLYHKELISEEDEDKRIKDSSKSIWWRIVDGSDLDVTREYLSEEECLELQEVLANALELGTTINDWTILKPQAEKCLQDLSKLNNDQIKIIGEKVLHKGTRGALEELKNFLKTSSQEFDLGLFGDSNNKTNQTNDAETVEIDYLDEDVTYIFDLIIFTGEPVSRARRDKAHEGDERFHLDWLFCEQETWGREFSLCKRAGSSIASVSSKRVSKEVLQSFPNICWCWFLCSTDLAELEIPIDYDELDKILKVARIILQIKVNNILSNTIYVNFM</sequence>
<dbReference type="VEuPathDB" id="FungiDB:FUN_021635"/>
<dbReference type="AlphaFoldDB" id="A0A2N1P3A0"/>
<dbReference type="VEuPathDB" id="FungiDB:RhiirFUN_003480"/>
<gene>
    <name evidence="1" type="ORF">RhiirC2_767914</name>
</gene>
<comment type="caution">
    <text evidence="1">The sequence shown here is derived from an EMBL/GenBank/DDBJ whole genome shotgun (WGS) entry which is preliminary data.</text>
</comment>
<dbReference type="Proteomes" id="UP000233469">
    <property type="component" value="Unassembled WGS sequence"/>
</dbReference>
<evidence type="ECO:0000313" key="2">
    <source>
        <dbReference type="Proteomes" id="UP000233469"/>
    </source>
</evidence>
<proteinExistence type="predicted"/>
<accession>A0A2N1P3A0</accession>
<dbReference type="VEuPathDB" id="FungiDB:RhiirA1_494389"/>
<reference evidence="1 2" key="2">
    <citation type="submission" date="2017-10" db="EMBL/GenBank/DDBJ databases">
        <title>Extensive intraspecific genome diversity in a model arbuscular mycorrhizal fungus.</title>
        <authorList>
            <person name="Chen E.C.H."/>
            <person name="Morin E."/>
            <person name="Baudet D."/>
            <person name="Noel J."/>
            <person name="Ndikumana S."/>
            <person name="Charron P."/>
            <person name="St-Onge C."/>
            <person name="Giorgi J."/>
            <person name="Grigoriev I.V."/>
            <person name="Roux C."/>
            <person name="Martin F.M."/>
            <person name="Corradi N."/>
        </authorList>
    </citation>
    <scope>NUCLEOTIDE SEQUENCE [LARGE SCALE GENOMIC DNA]</scope>
    <source>
        <strain evidence="1 2">C2</strain>
    </source>
</reference>
<organism evidence="1 2">
    <name type="scientific">Rhizophagus irregularis</name>
    <dbReference type="NCBI Taxonomy" id="588596"/>
    <lineage>
        <taxon>Eukaryota</taxon>
        <taxon>Fungi</taxon>
        <taxon>Fungi incertae sedis</taxon>
        <taxon>Mucoromycota</taxon>
        <taxon>Glomeromycotina</taxon>
        <taxon>Glomeromycetes</taxon>
        <taxon>Glomerales</taxon>
        <taxon>Glomeraceae</taxon>
        <taxon>Rhizophagus</taxon>
    </lineage>
</organism>
<evidence type="ECO:0000313" key="1">
    <source>
        <dbReference type="EMBL" id="PKK80562.1"/>
    </source>
</evidence>
<dbReference type="EMBL" id="LLXL01000010">
    <property type="protein sequence ID" value="PKK80562.1"/>
    <property type="molecule type" value="Genomic_DNA"/>
</dbReference>